<evidence type="ECO:0000256" key="2">
    <source>
        <dbReference type="ARBA" id="ARBA00022801"/>
    </source>
</evidence>
<dbReference type="Proteomes" id="UP000319143">
    <property type="component" value="Unassembled WGS sequence"/>
</dbReference>
<dbReference type="EMBL" id="SJPV01000002">
    <property type="protein sequence ID" value="TWU40654.1"/>
    <property type="molecule type" value="Genomic_DNA"/>
</dbReference>
<feature type="domain" description="Sulfatase N-terminal" evidence="3">
    <location>
        <begin position="40"/>
        <end position="197"/>
    </location>
</feature>
<dbReference type="InterPro" id="IPR017850">
    <property type="entry name" value="Alkaline_phosphatase_core_sf"/>
</dbReference>
<dbReference type="SUPFAM" id="SSF53649">
    <property type="entry name" value="Alkaline phosphatase-like"/>
    <property type="match status" value="1"/>
</dbReference>
<evidence type="ECO:0000313" key="5">
    <source>
        <dbReference type="Proteomes" id="UP000319143"/>
    </source>
</evidence>
<dbReference type="OrthoDB" id="9783154at2"/>
<reference evidence="4 5" key="1">
    <citation type="submission" date="2019-02" db="EMBL/GenBank/DDBJ databases">
        <title>Deep-cultivation of Planctomycetes and their phenomic and genomic characterization uncovers novel biology.</title>
        <authorList>
            <person name="Wiegand S."/>
            <person name="Jogler M."/>
            <person name="Boedeker C."/>
            <person name="Pinto D."/>
            <person name="Vollmers J."/>
            <person name="Rivas-Marin E."/>
            <person name="Kohn T."/>
            <person name="Peeters S.H."/>
            <person name="Heuer A."/>
            <person name="Rast P."/>
            <person name="Oberbeckmann S."/>
            <person name="Bunk B."/>
            <person name="Jeske O."/>
            <person name="Meyerdierks A."/>
            <person name="Storesund J.E."/>
            <person name="Kallscheuer N."/>
            <person name="Luecker S."/>
            <person name="Lage O.M."/>
            <person name="Pohl T."/>
            <person name="Merkel B.J."/>
            <person name="Hornburger P."/>
            <person name="Mueller R.-W."/>
            <person name="Bruemmer F."/>
            <person name="Labrenz M."/>
            <person name="Spormann A.M."/>
            <person name="Op Den Camp H."/>
            <person name="Overmann J."/>
            <person name="Amann R."/>
            <person name="Jetten M.S.M."/>
            <person name="Mascher T."/>
            <person name="Medema M.H."/>
            <person name="Devos D.P."/>
            <person name="Kaster A.-K."/>
            <person name="Ovreas L."/>
            <person name="Rohde M."/>
            <person name="Galperin M.Y."/>
            <person name="Jogler C."/>
        </authorList>
    </citation>
    <scope>NUCLEOTIDE SEQUENCE [LARGE SCALE GENOMIC DNA]</scope>
    <source>
        <strain evidence="4 5">Poly41</strain>
    </source>
</reference>
<evidence type="ECO:0000256" key="1">
    <source>
        <dbReference type="ARBA" id="ARBA00008779"/>
    </source>
</evidence>
<dbReference type="Pfam" id="PF00884">
    <property type="entry name" value="Sulfatase"/>
    <property type="match status" value="1"/>
</dbReference>
<comment type="caution">
    <text evidence="4">The sequence shown here is derived from an EMBL/GenBank/DDBJ whole genome shotgun (WGS) entry which is preliminary data.</text>
</comment>
<sequence>MRTVADSRSFATKASPSGWAEFRKRVLKWHLNGVRGEGVPVLGDDANHPGHYGFDEWLSVTNYFDVNPLMSRNGKFEEFTGDSSAVVVTEALKFMARQKAGGAPFLAVIWYGSPHAPMRAMDEDLKGLPRGKAAHHLGEIVGIDRSIGALRKGLRELGIDRDTLVWYCSDNGGLNVDPNAVGHLRGHKGDLFEGGIRRLREEDFARSEGEAKKVVDRP</sequence>
<dbReference type="RefSeq" id="WP_146525228.1">
    <property type="nucleotide sequence ID" value="NZ_SJPV01000002.1"/>
</dbReference>
<dbReference type="Gene3D" id="3.40.720.10">
    <property type="entry name" value="Alkaline Phosphatase, subunit A"/>
    <property type="match status" value="1"/>
</dbReference>
<evidence type="ECO:0000259" key="3">
    <source>
        <dbReference type="Pfam" id="PF00884"/>
    </source>
</evidence>
<gene>
    <name evidence="4" type="ORF">Poly41_14880</name>
</gene>
<dbReference type="PANTHER" id="PTHR42693:SF53">
    <property type="entry name" value="ENDO-4-O-SULFATASE"/>
    <property type="match status" value="1"/>
</dbReference>
<keyword evidence="2" id="KW-0378">Hydrolase</keyword>
<dbReference type="InterPro" id="IPR000917">
    <property type="entry name" value="Sulfatase_N"/>
</dbReference>
<proteinExistence type="inferred from homology"/>
<dbReference type="AlphaFoldDB" id="A0A5C6DWS0"/>
<evidence type="ECO:0000313" key="4">
    <source>
        <dbReference type="EMBL" id="TWU40654.1"/>
    </source>
</evidence>
<dbReference type="GO" id="GO:0004065">
    <property type="term" value="F:arylsulfatase activity"/>
    <property type="evidence" value="ECO:0007669"/>
    <property type="project" value="TreeGrafter"/>
</dbReference>
<dbReference type="InterPro" id="IPR050738">
    <property type="entry name" value="Sulfatase"/>
</dbReference>
<dbReference type="PANTHER" id="PTHR42693">
    <property type="entry name" value="ARYLSULFATASE FAMILY MEMBER"/>
    <property type="match status" value="1"/>
</dbReference>
<keyword evidence="5" id="KW-1185">Reference proteome</keyword>
<organism evidence="4 5">
    <name type="scientific">Novipirellula artificiosorum</name>
    <dbReference type="NCBI Taxonomy" id="2528016"/>
    <lineage>
        <taxon>Bacteria</taxon>
        <taxon>Pseudomonadati</taxon>
        <taxon>Planctomycetota</taxon>
        <taxon>Planctomycetia</taxon>
        <taxon>Pirellulales</taxon>
        <taxon>Pirellulaceae</taxon>
        <taxon>Novipirellula</taxon>
    </lineage>
</organism>
<protein>
    <submittedName>
        <fullName evidence="4">Sulfatase</fullName>
    </submittedName>
</protein>
<accession>A0A5C6DWS0</accession>
<name>A0A5C6DWS0_9BACT</name>
<comment type="similarity">
    <text evidence="1">Belongs to the sulfatase family.</text>
</comment>